<evidence type="ECO:0000259" key="8">
    <source>
        <dbReference type="Pfam" id="PF24621"/>
    </source>
</evidence>
<name>A0AAV9IU04_CYACA</name>
<dbReference type="InterPro" id="IPR035872">
    <property type="entry name" value="EEVS-like"/>
</dbReference>
<organism evidence="9 10">
    <name type="scientific">Cyanidium caldarium</name>
    <name type="common">Red alga</name>
    <dbReference type="NCBI Taxonomy" id="2771"/>
    <lineage>
        <taxon>Eukaryota</taxon>
        <taxon>Rhodophyta</taxon>
        <taxon>Bangiophyceae</taxon>
        <taxon>Cyanidiales</taxon>
        <taxon>Cyanidiaceae</taxon>
        <taxon>Cyanidium</taxon>
    </lineage>
</organism>
<keyword evidence="10" id="KW-1185">Reference proteome</keyword>
<keyword evidence="4" id="KW-0520">NAD</keyword>
<evidence type="ECO:0000256" key="6">
    <source>
        <dbReference type="SAM" id="MobiDB-lite"/>
    </source>
</evidence>
<evidence type="ECO:0000256" key="5">
    <source>
        <dbReference type="ARBA" id="ARBA00023239"/>
    </source>
</evidence>
<dbReference type="GO" id="GO:0000166">
    <property type="term" value="F:nucleotide binding"/>
    <property type="evidence" value="ECO:0007669"/>
    <property type="project" value="UniProtKB-KW"/>
</dbReference>
<proteinExistence type="predicted"/>
<dbReference type="PANTHER" id="PTHR43622:SF3">
    <property type="entry name" value="2-EPI-5-EPI-VALIOLONE SYNTHASE"/>
    <property type="match status" value="1"/>
</dbReference>
<gene>
    <name evidence="9" type="ORF">CDCA_CDCA05G1601</name>
</gene>
<dbReference type="EMBL" id="JANCYW010000005">
    <property type="protein sequence ID" value="KAK4535576.1"/>
    <property type="molecule type" value="Genomic_DNA"/>
</dbReference>
<keyword evidence="2" id="KW-0479">Metal-binding</keyword>
<dbReference type="Pfam" id="PF24621">
    <property type="entry name" value="DHQS_C"/>
    <property type="match status" value="1"/>
</dbReference>
<dbReference type="InterPro" id="IPR056179">
    <property type="entry name" value="DHQS_C"/>
</dbReference>
<keyword evidence="3" id="KW-0547">Nucleotide-binding</keyword>
<evidence type="ECO:0000256" key="3">
    <source>
        <dbReference type="ARBA" id="ARBA00022741"/>
    </source>
</evidence>
<dbReference type="GO" id="GO:0017000">
    <property type="term" value="P:antibiotic biosynthetic process"/>
    <property type="evidence" value="ECO:0007669"/>
    <property type="project" value="InterPro"/>
</dbReference>
<accession>A0AAV9IU04</accession>
<evidence type="ECO:0000256" key="2">
    <source>
        <dbReference type="ARBA" id="ARBA00022723"/>
    </source>
</evidence>
<comment type="cofactor">
    <cofactor evidence="1">
        <name>NAD(+)</name>
        <dbReference type="ChEBI" id="CHEBI:57540"/>
    </cofactor>
</comment>
<dbReference type="GO" id="GO:0003856">
    <property type="term" value="F:3-dehydroquinate synthase activity"/>
    <property type="evidence" value="ECO:0007669"/>
    <property type="project" value="TreeGrafter"/>
</dbReference>
<evidence type="ECO:0000259" key="7">
    <source>
        <dbReference type="Pfam" id="PF01761"/>
    </source>
</evidence>
<dbReference type="CDD" id="cd08199">
    <property type="entry name" value="EEVS"/>
    <property type="match status" value="1"/>
</dbReference>
<dbReference type="InterPro" id="IPR050071">
    <property type="entry name" value="Dehydroquinate_synthase"/>
</dbReference>
<evidence type="ECO:0000313" key="9">
    <source>
        <dbReference type="EMBL" id="KAK4535576.1"/>
    </source>
</evidence>
<comment type="caution">
    <text evidence="9">The sequence shown here is derived from an EMBL/GenBank/DDBJ whole genome shotgun (WGS) entry which is preliminary data.</text>
</comment>
<dbReference type="InterPro" id="IPR030960">
    <property type="entry name" value="DHQS/DOIS_N"/>
</dbReference>
<evidence type="ECO:0000313" key="10">
    <source>
        <dbReference type="Proteomes" id="UP001301350"/>
    </source>
</evidence>
<dbReference type="Pfam" id="PF01761">
    <property type="entry name" value="DHQ_synthase"/>
    <property type="match status" value="1"/>
</dbReference>
<dbReference type="SUPFAM" id="SSF56796">
    <property type="entry name" value="Dehydroquinate synthase-like"/>
    <property type="match status" value="1"/>
</dbReference>
<keyword evidence="5" id="KW-0456">Lyase</keyword>
<feature type="domain" description="3-dehydroquinate synthase N-terminal" evidence="7">
    <location>
        <begin position="151"/>
        <end position="268"/>
    </location>
</feature>
<evidence type="ECO:0008006" key="11">
    <source>
        <dbReference type="Google" id="ProtNLM"/>
    </source>
</evidence>
<evidence type="ECO:0000256" key="4">
    <source>
        <dbReference type="ARBA" id="ARBA00023027"/>
    </source>
</evidence>
<dbReference type="PANTHER" id="PTHR43622">
    <property type="entry name" value="3-DEHYDROQUINATE SYNTHASE"/>
    <property type="match status" value="1"/>
</dbReference>
<dbReference type="AlphaFoldDB" id="A0AAV9IU04"/>
<feature type="region of interest" description="Disordered" evidence="6">
    <location>
        <begin position="1"/>
        <end position="47"/>
    </location>
</feature>
<dbReference type="Proteomes" id="UP001301350">
    <property type="component" value="Unassembled WGS sequence"/>
</dbReference>
<dbReference type="GO" id="GO:0046872">
    <property type="term" value="F:metal ion binding"/>
    <property type="evidence" value="ECO:0007669"/>
    <property type="project" value="UniProtKB-KW"/>
</dbReference>
<dbReference type="Gene3D" id="1.20.1090.10">
    <property type="entry name" value="Dehydroquinate synthase-like - alpha domain"/>
    <property type="match status" value="1"/>
</dbReference>
<reference evidence="9 10" key="1">
    <citation type="submission" date="2022-07" db="EMBL/GenBank/DDBJ databases">
        <title>Genome-wide signatures of adaptation to extreme environments.</title>
        <authorList>
            <person name="Cho C.H."/>
            <person name="Yoon H.S."/>
        </authorList>
    </citation>
    <scope>NUCLEOTIDE SEQUENCE [LARGE SCALE GENOMIC DNA]</scope>
    <source>
        <strain evidence="9 10">DBV 063 E5</strain>
    </source>
</reference>
<sequence length="467" mass="51049">MSGGKRAALNGGGDGVQTDGSSLVEAAPERSGEGSDGVQGRSVDDVPGVPLRRAPLNVFWRPSDCCHCEPGAAQGTCARHGSWLNAFRREVSYSVSFAKRLLDVRNPTLAHAQRPPELRRRFCVIDTEVQRLYGAAIRGYFQHHGLEVDAVVLAGGEQHKTLEAVQQVLDALCAFQLHRREPMLVFGGGVVLDVAGFAASAYRRGVPYIRIPTTLLAIVDASVGVKTGVDYRHTGTGAVYKNRMGAFYAPAAAWLDPSFIATLDERNVVNGMGEIVKLALVRSAELFALLEEHGARLIDSRFQCGEVADRVIALSVEIMLEELGPNLWETNLERCVDYGHTFSKVLEMKRLGDLWHGEAVNIDGLLCVLLSEARGWLTVEQRERILHVMRDVCRLPVHDALCDSADTLWQGVLDGIEHRNGRQRVPLLRGAIGQTVCVDDLTYAEVAQASRHLRDLTRGAPPARASP</sequence>
<dbReference type="Gene3D" id="3.40.50.1970">
    <property type="match status" value="1"/>
</dbReference>
<feature type="domain" description="3-dehydroquinate synthase C-terminal" evidence="8">
    <location>
        <begin position="271"/>
        <end position="398"/>
    </location>
</feature>
<protein>
    <recommendedName>
        <fullName evidence="11">2-epi-5-epi-valiolone synthase</fullName>
    </recommendedName>
</protein>
<evidence type="ECO:0000256" key="1">
    <source>
        <dbReference type="ARBA" id="ARBA00001911"/>
    </source>
</evidence>